<sequence>MPAAQSLLRCDSPDNRRMAEEQESYRHDRRPKPKSATQENLDRHGYRRRNEERQRDKETRDGGMSRDQDHNRDPGRGGQAPPGTNTDGGAQRQYPVPYTRSPVYICKSVTKPEGDGRGDERINRAKDRNHTRNSEPIARHRLRAEGDQYERYVTRGDPLISSHNPDPRAGRDNESQHLPPLSRNAPRRTVHNDLGYEYDDQRPGKYRH</sequence>
<comment type="caution">
    <text evidence="2">The sequence shown here is derived from an EMBL/GenBank/DDBJ whole genome shotgun (WGS) entry which is preliminary data.</text>
</comment>
<name>A0A4Z1KTT8_9HELO</name>
<evidence type="ECO:0000313" key="2">
    <source>
        <dbReference type="EMBL" id="TGO87923.1"/>
    </source>
</evidence>
<feature type="compositionally biased region" description="Basic and acidic residues" evidence="1">
    <location>
        <begin position="165"/>
        <end position="175"/>
    </location>
</feature>
<evidence type="ECO:0000313" key="3">
    <source>
        <dbReference type="Proteomes" id="UP000297280"/>
    </source>
</evidence>
<reference evidence="2 3" key="1">
    <citation type="submission" date="2017-12" db="EMBL/GenBank/DDBJ databases">
        <title>Comparative genomics of Botrytis spp.</title>
        <authorList>
            <person name="Valero-Jimenez C.A."/>
            <person name="Tapia P."/>
            <person name="Veloso J."/>
            <person name="Silva-Moreno E."/>
            <person name="Staats M."/>
            <person name="Valdes J.H."/>
            <person name="Van Kan J.A.L."/>
        </authorList>
    </citation>
    <scope>NUCLEOTIDE SEQUENCE [LARGE SCALE GENOMIC DNA]</scope>
    <source>
        <strain evidence="2 3">MUCL3349</strain>
    </source>
</reference>
<dbReference type="Proteomes" id="UP000297280">
    <property type="component" value="Unassembled WGS sequence"/>
</dbReference>
<feature type="compositionally biased region" description="Basic and acidic residues" evidence="1">
    <location>
        <begin position="11"/>
        <end position="26"/>
    </location>
</feature>
<feature type="compositionally biased region" description="Basic and acidic residues" evidence="1">
    <location>
        <begin position="199"/>
        <end position="208"/>
    </location>
</feature>
<gene>
    <name evidence="2" type="ORF">BPOR_0195g00090</name>
</gene>
<organism evidence="2 3">
    <name type="scientific">Botrytis porri</name>
    <dbReference type="NCBI Taxonomy" id="87229"/>
    <lineage>
        <taxon>Eukaryota</taxon>
        <taxon>Fungi</taxon>
        <taxon>Dikarya</taxon>
        <taxon>Ascomycota</taxon>
        <taxon>Pezizomycotina</taxon>
        <taxon>Leotiomycetes</taxon>
        <taxon>Helotiales</taxon>
        <taxon>Sclerotiniaceae</taxon>
        <taxon>Botrytis</taxon>
    </lineage>
</organism>
<feature type="compositionally biased region" description="Basic and acidic residues" evidence="1">
    <location>
        <begin position="110"/>
        <end position="133"/>
    </location>
</feature>
<keyword evidence="3" id="KW-1185">Reference proteome</keyword>
<protein>
    <submittedName>
        <fullName evidence="2">Uncharacterized protein</fullName>
    </submittedName>
</protein>
<proteinExistence type="predicted"/>
<dbReference type="EMBL" id="PQXO01000195">
    <property type="protein sequence ID" value="TGO87923.1"/>
    <property type="molecule type" value="Genomic_DNA"/>
</dbReference>
<feature type="compositionally biased region" description="Basic and acidic residues" evidence="1">
    <location>
        <begin position="143"/>
        <end position="154"/>
    </location>
</feature>
<accession>A0A4Z1KTT8</accession>
<feature type="compositionally biased region" description="Basic and acidic residues" evidence="1">
    <location>
        <begin position="40"/>
        <end position="75"/>
    </location>
</feature>
<evidence type="ECO:0000256" key="1">
    <source>
        <dbReference type="SAM" id="MobiDB-lite"/>
    </source>
</evidence>
<dbReference type="AlphaFoldDB" id="A0A4Z1KTT8"/>
<feature type="region of interest" description="Disordered" evidence="1">
    <location>
        <begin position="1"/>
        <end position="208"/>
    </location>
</feature>